<dbReference type="Gene3D" id="3.90.660.10">
    <property type="match status" value="1"/>
</dbReference>
<evidence type="ECO:0000256" key="3">
    <source>
        <dbReference type="PIRSR" id="PIRSR601613-1"/>
    </source>
</evidence>
<gene>
    <name evidence="6" type="ORF">EDF64_105143</name>
</gene>
<feature type="binding site" evidence="3">
    <location>
        <position position="214"/>
    </location>
    <ligand>
        <name>FAD</name>
        <dbReference type="ChEBI" id="CHEBI:57692"/>
    </ligand>
</feature>
<dbReference type="InterPro" id="IPR050281">
    <property type="entry name" value="Flavin_monoamine_oxidase"/>
</dbReference>
<name>A0A4R6DHX1_9MICO</name>
<dbReference type="PANTHER" id="PTHR10742:SF410">
    <property type="entry name" value="LYSINE-SPECIFIC HISTONE DEMETHYLASE 2"/>
    <property type="match status" value="1"/>
</dbReference>
<dbReference type="InterPro" id="IPR036188">
    <property type="entry name" value="FAD/NAD-bd_sf"/>
</dbReference>
<protein>
    <submittedName>
        <fullName evidence="6">Monoamine oxidase</fullName>
    </submittedName>
</protein>
<dbReference type="GO" id="GO:0016491">
    <property type="term" value="F:oxidoreductase activity"/>
    <property type="evidence" value="ECO:0007669"/>
    <property type="project" value="UniProtKB-KW"/>
</dbReference>
<evidence type="ECO:0000256" key="1">
    <source>
        <dbReference type="ARBA" id="ARBA00001974"/>
    </source>
</evidence>
<evidence type="ECO:0000313" key="6">
    <source>
        <dbReference type="EMBL" id="TDN44311.1"/>
    </source>
</evidence>
<feature type="binding site" evidence="3">
    <location>
        <begin position="32"/>
        <end position="33"/>
    </location>
    <ligand>
        <name>FAD</name>
        <dbReference type="ChEBI" id="CHEBI:57692"/>
    </ligand>
</feature>
<dbReference type="EMBL" id="SNVW01000005">
    <property type="protein sequence ID" value="TDN44311.1"/>
    <property type="molecule type" value="Genomic_DNA"/>
</dbReference>
<dbReference type="Proteomes" id="UP000295764">
    <property type="component" value="Unassembled WGS sequence"/>
</dbReference>
<dbReference type="AlphaFoldDB" id="A0A4R6DHX1"/>
<evidence type="ECO:0000313" key="7">
    <source>
        <dbReference type="Proteomes" id="UP000295764"/>
    </source>
</evidence>
<dbReference type="SUPFAM" id="SSF51905">
    <property type="entry name" value="FAD/NAD(P)-binding domain"/>
    <property type="match status" value="1"/>
</dbReference>
<dbReference type="PRINTS" id="PR00757">
    <property type="entry name" value="AMINEOXDASEF"/>
</dbReference>
<evidence type="ECO:0000256" key="2">
    <source>
        <dbReference type="ARBA" id="ARBA00023002"/>
    </source>
</evidence>
<dbReference type="Pfam" id="PF01593">
    <property type="entry name" value="Amino_oxidase"/>
    <property type="match status" value="1"/>
</dbReference>
<evidence type="ECO:0000256" key="4">
    <source>
        <dbReference type="SAM" id="MobiDB-lite"/>
    </source>
</evidence>
<dbReference type="SUPFAM" id="SSF54373">
    <property type="entry name" value="FAD-linked reductases, C-terminal domain"/>
    <property type="match status" value="1"/>
</dbReference>
<reference evidence="6 7" key="1">
    <citation type="submission" date="2019-03" db="EMBL/GenBank/DDBJ databases">
        <title>Genomic analyses of the natural microbiome of Caenorhabditis elegans.</title>
        <authorList>
            <person name="Samuel B."/>
        </authorList>
    </citation>
    <scope>NUCLEOTIDE SEQUENCE [LARGE SCALE GENOMIC DNA]</scope>
    <source>
        <strain evidence="6 7">JUb65</strain>
    </source>
</reference>
<dbReference type="Gene3D" id="3.50.50.60">
    <property type="entry name" value="FAD/NAD(P)-binding domain"/>
    <property type="match status" value="1"/>
</dbReference>
<evidence type="ECO:0000259" key="5">
    <source>
        <dbReference type="Pfam" id="PF01593"/>
    </source>
</evidence>
<feature type="domain" description="Amine oxidase" evidence="5">
    <location>
        <begin position="12"/>
        <end position="426"/>
    </location>
</feature>
<feature type="region of interest" description="Disordered" evidence="4">
    <location>
        <begin position="439"/>
        <end position="463"/>
    </location>
</feature>
<organism evidence="6 7">
    <name type="scientific">Curtobacterium flaccumfaciens</name>
    <dbReference type="NCBI Taxonomy" id="2035"/>
    <lineage>
        <taxon>Bacteria</taxon>
        <taxon>Bacillati</taxon>
        <taxon>Actinomycetota</taxon>
        <taxon>Actinomycetes</taxon>
        <taxon>Micrococcales</taxon>
        <taxon>Microbacteriaceae</taxon>
        <taxon>Curtobacterium</taxon>
    </lineage>
</organism>
<dbReference type="RefSeq" id="WP_166645668.1">
    <property type="nucleotide sequence ID" value="NZ_SNVW01000005.1"/>
</dbReference>
<proteinExistence type="predicted"/>
<comment type="cofactor">
    <cofactor evidence="1">
        <name>FAD</name>
        <dbReference type="ChEBI" id="CHEBI:57692"/>
    </cofactor>
</comment>
<dbReference type="PANTHER" id="PTHR10742">
    <property type="entry name" value="FLAVIN MONOAMINE OXIDASE"/>
    <property type="match status" value="1"/>
</dbReference>
<accession>A0A4R6DHX1</accession>
<comment type="caution">
    <text evidence="6">The sequence shown here is derived from an EMBL/GenBank/DDBJ whole genome shotgun (WGS) entry which is preliminary data.</text>
</comment>
<sequence length="463" mass="48362">MDVDVVVVGAGVAGLAAARALALGGQRVVVLEARDRIGGRTWTDSTLGVPVDLGASWIHGVDGNPLWALAPRFGIDTVEFTVGSFQFDGRPIAWHGPSGARLSAADAASFVADLHTVDAALDTVVAHAPPPSTYAAAVDTVLRSLQWQGDRAARVREYMAHRSEDLCGAPVTVLDAHGLEEEHVPGDEVVFPGGYGQYAEALSAGLDVRLSSVVRSVSQSDTDVVVGLADGWSITAQHVVVTVPLGVLQAGDVTFDPPLSDPVAGAVGRLGMGAYDKVFLRFPSRFWDDWVIRQQGSAGVDWHSWYDMSRVTGEPVLAALVGGSGARRLETLPDAMVIEEGLAALRRMYGDSVPEPEAYRITRWAADPFARGSYSYLHVGASADDHDLLGTPSGRVQLAGEATWGDDPATVHGALLSGLRAASRLLGTDVAASTLAEPLPTAVGDDAPRGSTADVGGGRHSGS</sequence>
<keyword evidence="2" id="KW-0560">Oxidoreductase</keyword>
<dbReference type="InterPro" id="IPR002937">
    <property type="entry name" value="Amino_oxidase"/>
</dbReference>
<dbReference type="InterPro" id="IPR001613">
    <property type="entry name" value="Flavin_amine_oxidase"/>
</dbReference>